<dbReference type="Proteomes" id="UP000582837">
    <property type="component" value="Unassembled WGS sequence"/>
</dbReference>
<dbReference type="GO" id="GO:0008758">
    <property type="term" value="F:UDP-2,3-diacylglucosamine hydrolase activity"/>
    <property type="evidence" value="ECO:0007669"/>
    <property type="project" value="TreeGrafter"/>
</dbReference>
<evidence type="ECO:0000256" key="2">
    <source>
        <dbReference type="ARBA" id="ARBA00022801"/>
    </source>
</evidence>
<evidence type="ECO:0000313" key="5">
    <source>
        <dbReference type="Proteomes" id="UP000582837"/>
    </source>
</evidence>
<dbReference type="Gene3D" id="3.60.21.10">
    <property type="match status" value="1"/>
</dbReference>
<evidence type="ECO:0000256" key="1">
    <source>
        <dbReference type="ARBA" id="ARBA00022723"/>
    </source>
</evidence>
<dbReference type="EMBL" id="JACHIA010000005">
    <property type="protein sequence ID" value="MBB6070502.1"/>
    <property type="molecule type" value="Genomic_DNA"/>
</dbReference>
<dbReference type="SUPFAM" id="SSF56300">
    <property type="entry name" value="Metallo-dependent phosphatases"/>
    <property type="match status" value="1"/>
</dbReference>
<sequence>MTDGQNVADESGAAGASFGRRREDRAARVVRVAAVGDFHCGEKDGGLYRDLFAKVNEEADVLLLAGDLTRRGIPAEVEVVLGELADVRVPILAVLGNHDHESGNVERVNDMLRARGVHLLDEAPFELNEHVGFAGVKGYMGGFGRYTLTAFGEQDTKQFVSTTLDEVQKLEYALRRLSTPVRVVLLHYAPIMETVMGEPEQIFPFLGNDRLVEPIDRFKAAVAFHGHAHHGTFSGTTPGGVPVFNVSMVRVREDAGLPMYYVHEIPLPVDAPAEHATEPGVEQPAGAAR</sequence>
<keyword evidence="5" id="KW-1185">Reference proteome</keyword>
<accession>A0A841GXN3</accession>
<dbReference type="InterPro" id="IPR029052">
    <property type="entry name" value="Metallo-depent_PP-like"/>
</dbReference>
<dbReference type="RefSeq" id="WP_170034329.1">
    <property type="nucleotide sequence ID" value="NZ_JABDTL010000001.1"/>
</dbReference>
<reference evidence="4 5" key="1">
    <citation type="submission" date="2020-08" db="EMBL/GenBank/DDBJ databases">
        <title>Genomic Encyclopedia of Type Strains, Phase IV (KMG-IV): sequencing the most valuable type-strain genomes for metagenomic binning, comparative biology and taxonomic classification.</title>
        <authorList>
            <person name="Goeker M."/>
        </authorList>
    </citation>
    <scope>NUCLEOTIDE SEQUENCE [LARGE SCALE GENOMIC DNA]</scope>
    <source>
        <strain evidence="4 5">DSM 29007</strain>
    </source>
</reference>
<organism evidence="4 5">
    <name type="scientific">Longimicrobium terrae</name>
    <dbReference type="NCBI Taxonomy" id="1639882"/>
    <lineage>
        <taxon>Bacteria</taxon>
        <taxon>Pseudomonadati</taxon>
        <taxon>Gemmatimonadota</taxon>
        <taxon>Longimicrobiia</taxon>
        <taxon>Longimicrobiales</taxon>
        <taxon>Longimicrobiaceae</taxon>
        <taxon>Longimicrobium</taxon>
    </lineage>
</organism>
<feature type="domain" description="Calcineurin-like phosphoesterase" evidence="3">
    <location>
        <begin position="31"/>
        <end position="230"/>
    </location>
</feature>
<gene>
    <name evidence="4" type="ORF">HNQ61_002123</name>
</gene>
<dbReference type="GO" id="GO:0009245">
    <property type="term" value="P:lipid A biosynthetic process"/>
    <property type="evidence" value="ECO:0007669"/>
    <property type="project" value="TreeGrafter"/>
</dbReference>
<protein>
    <recommendedName>
        <fullName evidence="3">Calcineurin-like phosphoesterase domain-containing protein</fullName>
    </recommendedName>
</protein>
<dbReference type="Pfam" id="PF00149">
    <property type="entry name" value="Metallophos"/>
    <property type="match status" value="1"/>
</dbReference>
<keyword evidence="2" id="KW-0378">Hydrolase</keyword>
<evidence type="ECO:0000259" key="3">
    <source>
        <dbReference type="Pfam" id="PF00149"/>
    </source>
</evidence>
<dbReference type="PANTHER" id="PTHR31302:SF31">
    <property type="entry name" value="PHOSPHODIESTERASE YAEI"/>
    <property type="match status" value="1"/>
</dbReference>
<dbReference type="GO" id="GO:0016020">
    <property type="term" value="C:membrane"/>
    <property type="evidence" value="ECO:0007669"/>
    <property type="project" value="GOC"/>
</dbReference>
<comment type="caution">
    <text evidence="4">The sequence shown here is derived from an EMBL/GenBank/DDBJ whole genome shotgun (WGS) entry which is preliminary data.</text>
</comment>
<dbReference type="PANTHER" id="PTHR31302">
    <property type="entry name" value="TRANSMEMBRANE PROTEIN WITH METALLOPHOSPHOESTERASE DOMAIN-RELATED"/>
    <property type="match status" value="1"/>
</dbReference>
<dbReference type="InterPro" id="IPR004843">
    <property type="entry name" value="Calcineurin-like_PHP"/>
</dbReference>
<proteinExistence type="predicted"/>
<dbReference type="InterPro" id="IPR051158">
    <property type="entry name" value="Metallophosphoesterase_sf"/>
</dbReference>
<dbReference type="GO" id="GO:0046872">
    <property type="term" value="F:metal ion binding"/>
    <property type="evidence" value="ECO:0007669"/>
    <property type="project" value="UniProtKB-KW"/>
</dbReference>
<evidence type="ECO:0000313" key="4">
    <source>
        <dbReference type="EMBL" id="MBB6070502.1"/>
    </source>
</evidence>
<keyword evidence="1" id="KW-0479">Metal-binding</keyword>
<dbReference type="AlphaFoldDB" id="A0A841GXN3"/>
<name>A0A841GXN3_9BACT</name>